<dbReference type="PROSITE" id="PS51012">
    <property type="entry name" value="ABC_TM2"/>
    <property type="match status" value="1"/>
</dbReference>
<gene>
    <name evidence="10" type="ORF">CUJ83_08845</name>
</gene>
<evidence type="ECO:0000256" key="5">
    <source>
        <dbReference type="ARBA" id="ARBA00022692"/>
    </source>
</evidence>
<dbReference type="InterPro" id="IPR013525">
    <property type="entry name" value="ABC2_TM"/>
</dbReference>
<dbReference type="InterPro" id="IPR051449">
    <property type="entry name" value="ABC-2_transporter_component"/>
</dbReference>
<accession>A0AAP2RD30</accession>
<dbReference type="AlphaFoldDB" id="A0AAP2RD30"/>
<name>A0AAP2RD30_9EURY</name>
<dbReference type="InterPro" id="IPR000412">
    <property type="entry name" value="ABC_2_transport"/>
</dbReference>
<dbReference type="PANTHER" id="PTHR30294:SF29">
    <property type="entry name" value="MULTIDRUG ABC TRANSPORTER PERMEASE YBHS-RELATED"/>
    <property type="match status" value="1"/>
</dbReference>
<organism evidence="10 11">
    <name type="scientific">Methanooceanicella nereidis</name>
    <dbReference type="NCBI Taxonomy" id="2052831"/>
    <lineage>
        <taxon>Archaea</taxon>
        <taxon>Methanobacteriati</taxon>
        <taxon>Methanobacteriota</taxon>
        <taxon>Stenosarchaea group</taxon>
        <taxon>Methanomicrobia</taxon>
        <taxon>Methanocellales</taxon>
        <taxon>Methanocellaceae</taxon>
        <taxon>Methanooceanicella</taxon>
    </lineage>
</organism>
<comment type="similarity">
    <text evidence="2">Belongs to the ABC-2 integral membrane protein family.</text>
</comment>
<evidence type="ECO:0000259" key="9">
    <source>
        <dbReference type="PROSITE" id="PS51012"/>
    </source>
</evidence>
<evidence type="ECO:0000256" key="4">
    <source>
        <dbReference type="ARBA" id="ARBA00022475"/>
    </source>
</evidence>
<evidence type="ECO:0000256" key="2">
    <source>
        <dbReference type="ARBA" id="ARBA00007783"/>
    </source>
</evidence>
<dbReference type="GO" id="GO:0140359">
    <property type="term" value="F:ABC-type transporter activity"/>
    <property type="evidence" value="ECO:0007669"/>
    <property type="project" value="InterPro"/>
</dbReference>
<dbReference type="EMBL" id="PGCK01000006">
    <property type="protein sequence ID" value="MCD1295103.1"/>
    <property type="molecule type" value="Genomic_DNA"/>
</dbReference>
<evidence type="ECO:0000256" key="8">
    <source>
        <dbReference type="SAM" id="Phobius"/>
    </source>
</evidence>
<feature type="domain" description="ABC transmembrane type-2" evidence="9">
    <location>
        <begin position="166"/>
        <end position="391"/>
    </location>
</feature>
<evidence type="ECO:0000313" key="11">
    <source>
        <dbReference type="Proteomes" id="UP001320159"/>
    </source>
</evidence>
<protein>
    <submittedName>
        <fullName evidence="10">ABC transporter permease</fullName>
    </submittedName>
</protein>
<comment type="caution">
    <text evidence="10">The sequence shown here is derived from an EMBL/GenBank/DDBJ whole genome shotgun (WGS) entry which is preliminary data.</text>
</comment>
<evidence type="ECO:0000256" key="1">
    <source>
        <dbReference type="ARBA" id="ARBA00004651"/>
    </source>
</evidence>
<keyword evidence="4" id="KW-1003">Cell membrane</keyword>
<evidence type="ECO:0000313" key="10">
    <source>
        <dbReference type="EMBL" id="MCD1295103.1"/>
    </source>
</evidence>
<evidence type="ECO:0000256" key="6">
    <source>
        <dbReference type="ARBA" id="ARBA00022989"/>
    </source>
</evidence>
<dbReference type="PANTHER" id="PTHR30294">
    <property type="entry name" value="MEMBRANE COMPONENT OF ABC TRANSPORTER YHHJ-RELATED"/>
    <property type="match status" value="1"/>
</dbReference>
<dbReference type="GO" id="GO:0043190">
    <property type="term" value="C:ATP-binding cassette (ABC) transporter complex"/>
    <property type="evidence" value="ECO:0007669"/>
    <property type="project" value="InterPro"/>
</dbReference>
<evidence type="ECO:0000256" key="3">
    <source>
        <dbReference type="ARBA" id="ARBA00022448"/>
    </source>
</evidence>
<feature type="transmembrane region" description="Helical" evidence="8">
    <location>
        <begin position="255"/>
        <end position="274"/>
    </location>
</feature>
<dbReference type="RefSeq" id="WP_230741948.1">
    <property type="nucleotide sequence ID" value="NZ_PGCK01000006.1"/>
</dbReference>
<dbReference type="Proteomes" id="UP001320159">
    <property type="component" value="Unassembled WGS sequence"/>
</dbReference>
<sequence>MGVKKIIKDSYFITHKDLLEFARNRVGLLFMFIFPFFMLFMTGFIFPSGSIQTDMPVAIVDMDNGADAARFIDQLVMLNEKDHYMDFKQGMSLEEAKTSITRGELYGAIVIPEDFSKDLSSGKQANMTVFVDKSNPQVAAQIQGVASGAISGLGSIQAASAVGMLSAKANMTVNPLAVIHPYNVEVKGTIPGETNYFSFVAPGLLIMIVMLGAMTGIPRAISHEKEIGTFDGILAAPINQISIIIGKTMAQTIRGILQGFVVMVLAVIFFGVTIHGSIPLALMILILGVFSFIGLGIVMTALAADEETAMLLMSLLQFPMMFLSGVFFPIQQMPWFMQWISQIIPITYAADAMRKVMILDAGVSDIFPEIAILVGFGIVTLGIAIPLFRRSMTR</sequence>
<reference evidence="10 11" key="1">
    <citation type="submission" date="2017-11" db="EMBL/GenBank/DDBJ databases">
        <title>Isolation and Characterization of Family Methanocellaceae Species from Potential Methane Hydrate Area Offshore Southwestern Taiwan.</title>
        <authorList>
            <person name="Zhang W.-L."/>
            <person name="Chen W.-C."/>
            <person name="Lai M.-C."/>
            <person name="Chen S.-C."/>
        </authorList>
    </citation>
    <scope>NUCLEOTIDE SEQUENCE [LARGE SCALE GENOMIC DNA]</scope>
    <source>
        <strain evidence="10 11">CWC-04</strain>
    </source>
</reference>
<keyword evidence="7 8" id="KW-0472">Membrane</keyword>
<feature type="transmembrane region" description="Helical" evidence="8">
    <location>
        <begin position="309"/>
        <end position="330"/>
    </location>
</feature>
<feature type="transmembrane region" description="Helical" evidence="8">
    <location>
        <begin position="196"/>
        <end position="217"/>
    </location>
</feature>
<dbReference type="PRINTS" id="PR00164">
    <property type="entry name" value="ABC2TRNSPORT"/>
</dbReference>
<feature type="transmembrane region" description="Helical" evidence="8">
    <location>
        <begin position="280"/>
        <end position="302"/>
    </location>
</feature>
<keyword evidence="11" id="KW-1185">Reference proteome</keyword>
<keyword evidence="3" id="KW-0813">Transport</keyword>
<feature type="transmembrane region" description="Helical" evidence="8">
    <location>
        <begin position="26"/>
        <end position="46"/>
    </location>
</feature>
<proteinExistence type="inferred from homology"/>
<keyword evidence="5 8" id="KW-0812">Transmembrane</keyword>
<dbReference type="Pfam" id="PF12698">
    <property type="entry name" value="ABC2_membrane_3"/>
    <property type="match status" value="1"/>
</dbReference>
<dbReference type="InterPro" id="IPR047817">
    <property type="entry name" value="ABC2_TM_bact-type"/>
</dbReference>
<evidence type="ECO:0000256" key="7">
    <source>
        <dbReference type="ARBA" id="ARBA00023136"/>
    </source>
</evidence>
<dbReference type="Gene3D" id="3.40.1710.10">
    <property type="entry name" value="abc type-2 transporter like domain"/>
    <property type="match status" value="1"/>
</dbReference>
<keyword evidence="6 8" id="KW-1133">Transmembrane helix</keyword>
<comment type="subcellular location">
    <subcellularLocation>
        <location evidence="1">Cell membrane</location>
        <topology evidence="1">Multi-pass membrane protein</topology>
    </subcellularLocation>
</comment>
<feature type="transmembrane region" description="Helical" evidence="8">
    <location>
        <begin position="366"/>
        <end position="388"/>
    </location>
</feature>